<evidence type="ECO:0000313" key="2">
    <source>
        <dbReference type="EMBL" id="GCF15397.1"/>
    </source>
</evidence>
<dbReference type="Proteomes" id="UP000304382">
    <property type="component" value="Unassembled WGS sequence"/>
</dbReference>
<dbReference type="Gene3D" id="3.40.50.2000">
    <property type="entry name" value="Glycogen Phosphorylase B"/>
    <property type="match status" value="2"/>
</dbReference>
<gene>
    <name evidence="2" type="ORF">Harman_33320</name>
</gene>
<sequence>MSGNIEDYVQYLRKSVETTVLMNGVDLNYYHPKKEDKSSVFNFDIDTPVFFMLSRMSKKKGVDVLLEAANILEQRGVGVKIIIAGSGPMSDDVGRMAEKTGNLEIFGRLTDQKLSHCYASADAFIFPSKTGEAFPTLTMMESYASGTPVIASDLVDEPIGVKESNTILIPPNDPEELADAMIKLANDKPLLNRMSKNARKSAEHHFSIESKVDQLEKLYKRTINS</sequence>
<dbReference type="PANTHER" id="PTHR45947">
    <property type="entry name" value="SULFOQUINOVOSYL TRANSFERASE SQD2"/>
    <property type="match status" value="1"/>
</dbReference>
<comment type="caution">
    <text evidence="2">The sequence shown here is derived from an EMBL/GenBank/DDBJ whole genome shotgun (WGS) entry which is preliminary data.</text>
</comment>
<dbReference type="CDD" id="cd03801">
    <property type="entry name" value="GT4_PimA-like"/>
    <property type="match status" value="1"/>
</dbReference>
<dbReference type="Pfam" id="PF00534">
    <property type="entry name" value="Glycos_transf_1"/>
    <property type="match status" value="1"/>
</dbReference>
<dbReference type="SUPFAM" id="SSF53756">
    <property type="entry name" value="UDP-Glycosyltransferase/glycogen phosphorylase"/>
    <property type="match status" value="1"/>
</dbReference>
<dbReference type="GO" id="GO:0016757">
    <property type="term" value="F:glycosyltransferase activity"/>
    <property type="evidence" value="ECO:0007669"/>
    <property type="project" value="InterPro"/>
</dbReference>
<reference evidence="2 3" key="1">
    <citation type="submission" date="2019-02" db="EMBL/GenBank/DDBJ databases">
        <title>Haloarcula mannanilyticum sp. nov., a mannan degrading haloarchaeon isolated from commercial salt.</title>
        <authorList>
            <person name="Enomoto S."/>
            <person name="Shimane Y."/>
            <person name="Kamekura M."/>
            <person name="Ito T."/>
            <person name="Moriya O."/>
            <person name="Ihara K."/>
            <person name="Takahashi-Ando N."/>
            <person name="Fukushima Y."/>
            <person name="Yoshida Y."/>
            <person name="Usama R."/>
            <person name="Takai K."/>
            <person name="Minegishi H."/>
        </authorList>
    </citation>
    <scope>NUCLEOTIDE SEQUENCE [LARGE SCALE GENOMIC DNA]</scope>
    <source>
        <strain evidence="2 3">MD130-1</strain>
    </source>
</reference>
<evidence type="ECO:0000259" key="1">
    <source>
        <dbReference type="Pfam" id="PF00534"/>
    </source>
</evidence>
<dbReference type="InterPro" id="IPR050194">
    <property type="entry name" value="Glycosyltransferase_grp1"/>
</dbReference>
<name>A0A4C2ENX9_9EURY</name>
<dbReference type="InterPro" id="IPR001296">
    <property type="entry name" value="Glyco_trans_1"/>
</dbReference>
<feature type="domain" description="Glycosyl transferase family 1" evidence="1">
    <location>
        <begin position="35"/>
        <end position="200"/>
    </location>
</feature>
<dbReference type="AlphaFoldDB" id="A0A4C2ENX9"/>
<dbReference type="PANTHER" id="PTHR45947:SF3">
    <property type="entry name" value="SULFOQUINOVOSYL TRANSFERASE SQD2"/>
    <property type="match status" value="1"/>
</dbReference>
<proteinExistence type="predicted"/>
<organism evidence="2 3">
    <name type="scientific">Haloarcula mannanilytica</name>
    <dbReference type="NCBI Taxonomy" id="2509225"/>
    <lineage>
        <taxon>Archaea</taxon>
        <taxon>Methanobacteriati</taxon>
        <taxon>Methanobacteriota</taxon>
        <taxon>Stenosarchaea group</taxon>
        <taxon>Halobacteria</taxon>
        <taxon>Halobacteriales</taxon>
        <taxon>Haloarculaceae</taxon>
        <taxon>Haloarcula</taxon>
    </lineage>
</organism>
<keyword evidence="3" id="KW-1185">Reference proteome</keyword>
<protein>
    <recommendedName>
        <fullName evidence="1">Glycosyl transferase family 1 domain-containing protein</fullName>
    </recommendedName>
</protein>
<accession>A0A4C2ENX9</accession>
<evidence type="ECO:0000313" key="3">
    <source>
        <dbReference type="Proteomes" id="UP000304382"/>
    </source>
</evidence>
<dbReference type="EMBL" id="BIXZ01000008">
    <property type="protein sequence ID" value="GCF15397.1"/>
    <property type="molecule type" value="Genomic_DNA"/>
</dbReference>